<evidence type="ECO:0000313" key="2">
    <source>
        <dbReference type="EMBL" id="KAK4793960.1"/>
    </source>
</evidence>
<gene>
    <name evidence="2" type="ORF">SAY86_011954</name>
</gene>
<evidence type="ECO:0000256" key="1">
    <source>
        <dbReference type="ARBA" id="ARBA00009431"/>
    </source>
</evidence>
<dbReference type="AlphaFoldDB" id="A0AAN7MC94"/>
<dbReference type="GO" id="GO:0019748">
    <property type="term" value="P:secondary metabolic process"/>
    <property type="evidence" value="ECO:0007669"/>
    <property type="project" value="TreeGrafter"/>
</dbReference>
<dbReference type="GO" id="GO:0004185">
    <property type="term" value="F:serine-type carboxypeptidase activity"/>
    <property type="evidence" value="ECO:0007669"/>
    <property type="project" value="InterPro"/>
</dbReference>
<comment type="similarity">
    <text evidence="1">Belongs to the peptidase S10 family.</text>
</comment>
<dbReference type="Pfam" id="PF00450">
    <property type="entry name" value="Peptidase_S10"/>
    <property type="match status" value="2"/>
</dbReference>
<keyword evidence="3" id="KW-1185">Reference proteome</keyword>
<dbReference type="Proteomes" id="UP001346149">
    <property type="component" value="Unassembled WGS sequence"/>
</dbReference>
<dbReference type="SUPFAM" id="SSF53474">
    <property type="entry name" value="alpha/beta-Hydrolases"/>
    <property type="match status" value="2"/>
</dbReference>
<dbReference type="PANTHER" id="PTHR11802:SF29">
    <property type="entry name" value="SERINE CARBOXYPEPTIDASE-LIKE 19"/>
    <property type="match status" value="1"/>
</dbReference>
<sequence length="168" mass="19127">MAREERLYYLWLFIVRFGADMSWPLPGKECSERESSPSPQPQWLISHPEFASRPVYIGSHSYTGIPVPPLVQAIIDGNRAGRKPLVNIKGYLLGNPLTDMTIDGNAGDHDMIIPFPGTQAWIRSLNYSIFYDWRPWAAKGQVARYTRTYANGMTFATVKAWRLCLPSY</sequence>
<dbReference type="InterPro" id="IPR001563">
    <property type="entry name" value="Peptidase_S10"/>
</dbReference>
<reference evidence="2 3" key="1">
    <citation type="journal article" date="2023" name="Hortic Res">
        <title>Pangenome of water caltrop reveals structural variations and asymmetric subgenome divergence after allopolyploidization.</title>
        <authorList>
            <person name="Zhang X."/>
            <person name="Chen Y."/>
            <person name="Wang L."/>
            <person name="Yuan Y."/>
            <person name="Fang M."/>
            <person name="Shi L."/>
            <person name="Lu R."/>
            <person name="Comes H.P."/>
            <person name="Ma Y."/>
            <person name="Chen Y."/>
            <person name="Huang G."/>
            <person name="Zhou Y."/>
            <person name="Zheng Z."/>
            <person name="Qiu Y."/>
        </authorList>
    </citation>
    <scope>NUCLEOTIDE SEQUENCE [LARGE SCALE GENOMIC DNA]</scope>
    <source>
        <strain evidence="2">F231</strain>
    </source>
</reference>
<dbReference type="EMBL" id="JAXQNO010000007">
    <property type="protein sequence ID" value="KAK4793960.1"/>
    <property type="molecule type" value="Genomic_DNA"/>
</dbReference>
<dbReference type="GO" id="GO:0006508">
    <property type="term" value="P:proteolysis"/>
    <property type="evidence" value="ECO:0007669"/>
    <property type="project" value="InterPro"/>
</dbReference>
<dbReference type="Gene3D" id="3.40.50.1820">
    <property type="entry name" value="alpha/beta hydrolase"/>
    <property type="match status" value="2"/>
</dbReference>
<dbReference type="PANTHER" id="PTHR11802">
    <property type="entry name" value="SERINE PROTEASE FAMILY S10 SERINE CARBOXYPEPTIDASE"/>
    <property type="match status" value="1"/>
</dbReference>
<accession>A0AAN7MC94</accession>
<dbReference type="GO" id="GO:0016747">
    <property type="term" value="F:acyltransferase activity, transferring groups other than amino-acyl groups"/>
    <property type="evidence" value="ECO:0007669"/>
    <property type="project" value="TreeGrafter"/>
</dbReference>
<proteinExistence type="inferred from homology"/>
<organism evidence="2 3">
    <name type="scientific">Trapa natans</name>
    <name type="common">Water chestnut</name>
    <dbReference type="NCBI Taxonomy" id="22666"/>
    <lineage>
        <taxon>Eukaryota</taxon>
        <taxon>Viridiplantae</taxon>
        <taxon>Streptophyta</taxon>
        <taxon>Embryophyta</taxon>
        <taxon>Tracheophyta</taxon>
        <taxon>Spermatophyta</taxon>
        <taxon>Magnoliopsida</taxon>
        <taxon>eudicotyledons</taxon>
        <taxon>Gunneridae</taxon>
        <taxon>Pentapetalae</taxon>
        <taxon>rosids</taxon>
        <taxon>malvids</taxon>
        <taxon>Myrtales</taxon>
        <taxon>Lythraceae</taxon>
        <taxon>Trapa</taxon>
    </lineage>
</organism>
<protein>
    <submittedName>
        <fullName evidence="2">Uncharacterized protein</fullName>
    </submittedName>
</protein>
<dbReference type="InterPro" id="IPR029058">
    <property type="entry name" value="AB_hydrolase_fold"/>
</dbReference>
<comment type="caution">
    <text evidence="2">The sequence shown here is derived from an EMBL/GenBank/DDBJ whole genome shotgun (WGS) entry which is preliminary data.</text>
</comment>
<name>A0AAN7MC94_TRANT</name>
<evidence type="ECO:0000313" key="3">
    <source>
        <dbReference type="Proteomes" id="UP001346149"/>
    </source>
</evidence>